<feature type="compositionally biased region" description="Basic and acidic residues" evidence="1">
    <location>
        <begin position="110"/>
        <end position="123"/>
    </location>
</feature>
<dbReference type="Proteomes" id="UP000078561">
    <property type="component" value="Unassembled WGS sequence"/>
</dbReference>
<dbReference type="EMBL" id="LT554135">
    <property type="protein sequence ID" value="SAM03434.1"/>
    <property type="molecule type" value="Genomic_DNA"/>
</dbReference>
<evidence type="ECO:0008006" key="4">
    <source>
        <dbReference type="Google" id="ProtNLM"/>
    </source>
</evidence>
<evidence type="ECO:0000313" key="2">
    <source>
        <dbReference type="EMBL" id="SAM03434.1"/>
    </source>
</evidence>
<name>A0A168Q359_ABSGL</name>
<evidence type="ECO:0000256" key="1">
    <source>
        <dbReference type="SAM" id="MobiDB-lite"/>
    </source>
</evidence>
<dbReference type="InParanoid" id="A0A168Q359"/>
<dbReference type="OrthoDB" id="4016214at2759"/>
<proteinExistence type="predicted"/>
<feature type="compositionally biased region" description="Acidic residues" evidence="1">
    <location>
        <begin position="125"/>
        <end position="137"/>
    </location>
</feature>
<dbReference type="InterPro" id="IPR038279">
    <property type="entry name" value="Ndc10_dom2_sf"/>
</dbReference>
<reference evidence="2" key="1">
    <citation type="submission" date="2016-04" db="EMBL/GenBank/DDBJ databases">
        <authorList>
            <person name="Evans L.H."/>
            <person name="Alamgir A."/>
            <person name="Owens N."/>
            <person name="Weber N.D."/>
            <person name="Virtaneva K."/>
            <person name="Barbian K."/>
            <person name="Babar A."/>
            <person name="Rosenke K."/>
        </authorList>
    </citation>
    <scope>NUCLEOTIDE SEQUENCE [LARGE SCALE GENOMIC DNA]</scope>
    <source>
        <strain evidence="2">CBS 101.48</strain>
    </source>
</reference>
<feature type="region of interest" description="Disordered" evidence="1">
    <location>
        <begin position="110"/>
        <end position="142"/>
    </location>
</feature>
<dbReference type="AlphaFoldDB" id="A0A168Q359"/>
<organism evidence="2">
    <name type="scientific">Absidia glauca</name>
    <name type="common">Pin mould</name>
    <dbReference type="NCBI Taxonomy" id="4829"/>
    <lineage>
        <taxon>Eukaryota</taxon>
        <taxon>Fungi</taxon>
        <taxon>Fungi incertae sedis</taxon>
        <taxon>Mucoromycota</taxon>
        <taxon>Mucoromycotina</taxon>
        <taxon>Mucoromycetes</taxon>
        <taxon>Mucorales</taxon>
        <taxon>Cunninghamellaceae</taxon>
        <taxon>Absidia</taxon>
    </lineage>
</organism>
<gene>
    <name evidence="2" type="primary">ABSGL_09263.1 scaffold 10873</name>
</gene>
<keyword evidence="3" id="KW-1185">Reference proteome</keyword>
<dbReference type="Gene3D" id="1.10.443.20">
    <property type="entry name" value="Centromere DNA-binding protein complex CBF3 subunit, domain 2"/>
    <property type="match status" value="1"/>
</dbReference>
<dbReference type="GO" id="GO:0003677">
    <property type="term" value="F:DNA binding"/>
    <property type="evidence" value="ECO:0007669"/>
    <property type="project" value="InterPro"/>
</dbReference>
<sequence>MTDWRQKNSPDNNDPIQPTAAANAYVQVIMMLGKTFIRDSVLMMELHSCHPIWQHAPPTMCAYALWISNPDLATRIFFLPFSTFAPSSLRHHFFASPSSFSLLHDDKRMNERTDEQTNERPIDYNDNDDDKDDDDANADSTTASCRSKRLFLKFSNIP</sequence>
<protein>
    <recommendedName>
        <fullName evidence="4">Ndc10 domain-containing protein</fullName>
    </recommendedName>
</protein>
<evidence type="ECO:0000313" key="3">
    <source>
        <dbReference type="Proteomes" id="UP000078561"/>
    </source>
</evidence>
<accession>A0A168Q359</accession>